<evidence type="ECO:0000313" key="2">
    <source>
        <dbReference type="EMBL" id="GAA4259951.1"/>
    </source>
</evidence>
<accession>A0ABP8DMV2</accession>
<evidence type="ECO:0000313" key="3">
    <source>
        <dbReference type="Proteomes" id="UP001500620"/>
    </source>
</evidence>
<gene>
    <name evidence="2" type="ORF">GCM10022255_086720</name>
</gene>
<name>A0ABP8DMV2_9ACTN</name>
<dbReference type="RefSeq" id="WP_345136867.1">
    <property type="nucleotide sequence ID" value="NZ_BAABAT010000038.1"/>
</dbReference>
<keyword evidence="3" id="KW-1185">Reference proteome</keyword>
<comment type="caution">
    <text evidence="2">The sequence shown here is derived from an EMBL/GenBank/DDBJ whole genome shotgun (WGS) entry which is preliminary data.</text>
</comment>
<dbReference type="EMBL" id="BAABAT010000038">
    <property type="protein sequence ID" value="GAA4259951.1"/>
    <property type="molecule type" value="Genomic_DNA"/>
</dbReference>
<dbReference type="Proteomes" id="UP001500620">
    <property type="component" value="Unassembled WGS sequence"/>
</dbReference>
<organism evidence="2 3">
    <name type="scientific">Dactylosporangium darangshiense</name>
    <dbReference type="NCBI Taxonomy" id="579108"/>
    <lineage>
        <taxon>Bacteria</taxon>
        <taxon>Bacillati</taxon>
        <taxon>Actinomycetota</taxon>
        <taxon>Actinomycetes</taxon>
        <taxon>Micromonosporales</taxon>
        <taxon>Micromonosporaceae</taxon>
        <taxon>Dactylosporangium</taxon>
    </lineage>
</organism>
<protein>
    <submittedName>
        <fullName evidence="2">Uncharacterized protein</fullName>
    </submittedName>
</protein>
<sequence length="123" mass="12644">MGIVTSKQQPDPTQPEPTCPHRPEDNTGVNVITVAAETKGDSIPSDGPAGRLVVDGEPIEVWAEPLDGGLVRIDLCTTGGMGCGEAELANGSLHIDLPDAWSPADKATAACLIARIAYLADAA</sequence>
<feature type="region of interest" description="Disordered" evidence="1">
    <location>
        <begin position="1"/>
        <end position="27"/>
    </location>
</feature>
<proteinExistence type="predicted"/>
<evidence type="ECO:0000256" key="1">
    <source>
        <dbReference type="SAM" id="MobiDB-lite"/>
    </source>
</evidence>
<feature type="compositionally biased region" description="Polar residues" evidence="1">
    <location>
        <begin position="1"/>
        <end position="11"/>
    </location>
</feature>
<reference evidence="3" key="1">
    <citation type="journal article" date="2019" name="Int. J. Syst. Evol. Microbiol.">
        <title>The Global Catalogue of Microorganisms (GCM) 10K type strain sequencing project: providing services to taxonomists for standard genome sequencing and annotation.</title>
        <authorList>
            <consortium name="The Broad Institute Genomics Platform"/>
            <consortium name="The Broad Institute Genome Sequencing Center for Infectious Disease"/>
            <person name="Wu L."/>
            <person name="Ma J."/>
        </authorList>
    </citation>
    <scope>NUCLEOTIDE SEQUENCE [LARGE SCALE GENOMIC DNA]</scope>
    <source>
        <strain evidence="3">JCM 17441</strain>
    </source>
</reference>